<dbReference type="GO" id="GO:0003676">
    <property type="term" value="F:nucleic acid binding"/>
    <property type="evidence" value="ECO:0007669"/>
    <property type="project" value="InterPro"/>
</dbReference>
<dbReference type="EMBL" id="JACIJB010000001">
    <property type="protein sequence ID" value="MBB5659551.1"/>
    <property type="molecule type" value="Genomic_DNA"/>
</dbReference>
<gene>
    <name evidence="2" type="ORF">FHS65_000269</name>
</gene>
<comment type="caution">
    <text evidence="2">The sequence shown here is derived from an EMBL/GenBank/DDBJ whole genome shotgun (WGS) entry which is preliminary data.</text>
</comment>
<evidence type="ECO:0000259" key="1">
    <source>
        <dbReference type="SMART" id="SM00479"/>
    </source>
</evidence>
<dbReference type="InterPro" id="IPR013520">
    <property type="entry name" value="Ribonucl_H"/>
</dbReference>
<dbReference type="OrthoDB" id="7822240at2"/>
<dbReference type="EC" id="3.1.11.-" evidence="2"/>
<dbReference type="SUPFAM" id="SSF53098">
    <property type="entry name" value="Ribonuclease H-like"/>
    <property type="match status" value="1"/>
</dbReference>
<dbReference type="AlphaFoldDB" id="A0A7W9A1A9"/>
<evidence type="ECO:0000313" key="2">
    <source>
        <dbReference type="EMBL" id="MBB5659551.1"/>
    </source>
</evidence>
<proteinExistence type="predicted"/>
<protein>
    <submittedName>
        <fullName evidence="2">Exodeoxyribonuclease X</fullName>
        <ecNumber evidence="2">3.1.11.-</ecNumber>
    </submittedName>
</protein>
<dbReference type="GO" id="GO:0004527">
    <property type="term" value="F:exonuclease activity"/>
    <property type="evidence" value="ECO:0007669"/>
    <property type="project" value="UniProtKB-ARBA"/>
</dbReference>
<dbReference type="InterPro" id="IPR036397">
    <property type="entry name" value="RNaseH_sf"/>
</dbReference>
<keyword evidence="2" id="KW-0378">Hydrolase</keyword>
<dbReference type="Proteomes" id="UP000548978">
    <property type="component" value="Unassembled WGS sequence"/>
</dbReference>
<dbReference type="CDD" id="cd06127">
    <property type="entry name" value="DEDDh"/>
    <property type="match status" value="1"/>
</dbReference>
<feature type="domain" description="Exonuclease" evidence="1">
    <location>
        <begin position="8"/>
        <end position="180"/>
    </location>
</feature>
<sequence length="253" mass="27832">MSQTATLRVRVIDLETAGSSPSDVCEVGWQDVEQQTDGTWQVSAGSRGARFVDPGRPISPGTMAIHHILDEWVQGAGYWRDVAPAVLRPDGAVSALAAHRASFEQRFCTPDLTGSADWICTWKCALRLWPDLPRFSNQMLRYLRRPEGLDHDKGLPAHRALPDAYVTAHHLRDMLNTVSLEQLLEWSREPGLLPRVPSGAHRGQPWSCLSDTVLATLARDRDIDIRFSAATEIGRRGGQASVGSGKPAQPTLL</sequence>
<keyword evidence="3" id="KW-1185">Reference proteome</keyword>
<dbReference type="RefSeq" id="WP_123286544.1">
    <property type="nucleotide sequence ID" value="NZ_JACIJB010000001.1"/>
</dbReference>
<reference evidence="2 3" key="1">
    <citation type="submission" date="2020-08" db="EMBL/GenBank/DDBJ databases">
        <title>Genomic Encyclopedia of Type Strains, Phase IV (KMG-IV): sequencing the most valuable type-strain genomes for metagenomic binning, comparative biology and taxonomic classification.</title>
        <authorList>
            <person name="Goeker M."/>
        </authorList>
    </citation>
    <scope>NUCLEOTIDE SEQUENCE [LARGE SCALE GENOMIC DNA]</scope>
    <source>
        <strain evidence="2 3">DSM 24448</strain>
    </source>
</reference>
<dbReference type="SMART" id="SM00479">
    <property type="entry name" value="EXOIII"/>
    <property type="match status" value="1"/>
</dbReference>
<dbReference type="Gene3D" id="3.30.420.10">
    <property type="entry name" value="Ribonuclease H-like superfamily/Ribonuclease H"/>
    <property type="match status" value="1"/>
</dbReference>
<evidence type="ECO:0000313" key="3">
    <source>
        <dbReference type="Proteomes" id="UP000548978"/>
    </source>
</evidence>
<name>A0A7W9A1A9_9CAUL</name>
<dbReference type="GO" id="GO:0006259">
    <property type="term" value="P:DNA metabolic process"/>
    <property type="evidence" value="ECO:0007669"/>
    <property type="project" value="UniProtKB-ARBA"/>
</dbReference>
<organism evidence="2 3">
    <name type="scientific">Brevundimonas halotolerans</name>
    <dbReference type="NCBI Taxonomy" id="69670"/>
    <lineage>
        <taxon>Bacteria</taxon>
        <taxon>Pseudomonadati</taxon>
        <taxon>Pseudomonadota</taxon>
        <taxon>Alphaproteobacteria</taxon>
        <taxon>Caulobacterales</taxon>
        <taxon>Caulobacteraceae</taxon>
        <taxon>Brevundimonas</taxon>
    </lineage>
</organism>
<accession>A0A7W9A1A9</accession>
<dbReference type="InterPro" id="IPR012337">
    <property type="entry name" value="RNaseH-like_sf"/>
</dbReference>